<dbReference type="Gene3D" id="3.30.2410.10">
    <property type="entry name" value="Hect, E3 ligase catalytic domain"/>
    <property type="match status" value="1"/>
</dbReference>
<evidence type="ECO:0000256" key="3">
    <source>
        <dbReference type="ARBA" id="ARBA00012485"/>
    </source>
</evidence>
<evidence type="ECO:0000313" key="9">
    <source>
        <dbReference type="Proteomes" id="UP001470230"/>
    </source>
</evidence>
<feature type="active site" description="Glycyl thioester intermediate" evidence="6">
    <location>
        <position position="1947"/>
    </location>
</feature>
<dbReference type="Gene3D" id="3.30.2160.10">
    <property type="entry name" value="Hect, E3 ligase catalytic domain"/>
    <property type="match status" value="1"/>
</dbReference>
<comment type="catalytic activity">
    <reaction evidence="1">
        <text>S-ubiquitinyl-[E2 ubiquitin-conjugating enzyme]-L-cysteine + [acceptor protein]-L-lysine = [E2 ubiquitin-conjugating enzyme]-L-cysteine + N(6)-ubiquitinyl-[acceptor protein]-L-lysine.</text>
        <dbReference type="EC" id="2.3.2.26"/>
    </reaction>
</comment>
<dbReference type="EMBL" id="JAPFFF010000004">
    <property type="protein sequence ID" value="KAK8893069.1"/>
    <property type="molecule type" value="Genomic_DNA"/>
</dbReference>
<comment type="caution">
    <text evidence="8">The sequence shown here is derived from an EMBL/GenBank/DDBJ whole genome shotgun (WGS) entry which is preliminary data.</text>
</comment>
<accession>A0ABR2KPM9</accession>
<dbReference type="Proteomes" id="UP001470230">
    <property type="component" value="Unassembled WGS sequence"/>
</dbReference>
<dbReference type="SUPFAM" id="SSF56204">
    <property type="entry name" value="Hect, E3 ligase catalytic domain"/>
    <property type="match status" value="1"/>
</dbReference>
<evidence type="ECO:0000256" key="1">
    <source>
        <dbReference type="ARBA" id="ARBA00000885"/>
    </source>
</evidence>
<evidence type="ECO:0000256" key="4">
    <source>
        <dbReference type="ARBA" id="ARBA00022679"/>
    </source>
</evidence>
<dbReference type="PROSITE" id="PS50237">
    <property type="entry name" value="HECT"/>
    <property type="match status" value="1"/>
</dbReference>
<evidence type="ECO:0000259" key="7">
    <source>
        <dbReference type="PROSITE" id="PS50237"/>
    </source>
</evidence>
<sequence>MDDFSVLSDNVFDDANVIDCIRQSYIDLDSCNDRNSVKILLTNAIQYLKNESSENILNELVSLIPKCFSRFPSDMLPLFNDLYKLQKKTYTIITIASVISYYVNNEPTLNIGDYSSFVDEALKEIHSQIEHPNELNIFGKKIPFQHQIDVIINFILCAQLTKQLITDYTPFLISKGISNNPRFPMLITKISKAGLITTFPISILSDQSFFKHLSSDDIRSFMHSISDQLFIQIFPQIEETFNESENLSSSFVKDLILKCNNLNLKLRKIQKAFNFLSSSDFDHHICEYISQFDFIISEENVKRCIDMPDVDLLLKILPEVKDPETIVHILKAKIGDKNADPSSSDFYVKLYSLFRQIECPLKLIQMISVAFKKFVPAQKSNDIINDMIFSSYPPNRQHTAFLTSFVKLLDDKHSSSFYSPDFMKKLISAILDRGATPRLEFVELIIKEAAIEVQHQREREENPLLLYLAAFSKSHSKEPVKKPLTNITVLPPKSPSDEKLIKFIQTSNYELIHELEKEPLSLASAAVIFADSDEKVTVNGLTKESVLQFYSIAALRTVMQEKEKLLDSISPDEMKAMLLDALDTLGSKYDEAVIASINSILLPLEQHLIFSDQIRSQILNTLSKYLLNDTYKADRVILIMRLLQNAGSDQMKWIEFIATHPTYFNFTLIQEKVNLNDLDSEKVGKLFESCFDNKDLEPRDVLSIIYFIQNICVGLPNLKITKAAALLQSIDEIADDKKWEDALTVARFMEEHGISNELAEKVRNNDKIPPEIKVKMIPYNCMNEDELISAFLASECPETDAKLHEALYKKMLTDQSNVRGHLQMIFECLEKPTISPAKILTKYYNEYKSYGDEFIKVLDNVIVLHPDKKIFVPQAVYKQFDYPSSEFNNKIINRLFDIVRKNPDNYQAFYCLECIACNFPFLFASDPEKVFELVLPAFDFYQVIFEKMTDDKEEERKKVQKGKASIAASSFLIYCLNSTKFADLLFEYFFSNYEKFTLSQLLCFIITFLRMKTKNTIGVAATEMRKYKLYDVFNKILMRDVPSNLFGENFNSYLYFLLTKQSSLHEILGIISTILMKDYFQHKNLFSYSSENSITNYEERCLRPMKTDLIYLDSDENKALLNQEPFIFIKANKSNLKPSWIAKYRKDNKITNDQIDEFIEHYYSLIEKHTADNSSLRELPDDINVKVGRFIMLSGRWQSGYILSSVKKFPLLCEHHKILEQLIDDIHKYPRSSDDSIDEILLEDFRCKKYYANDPPGRDFMLSLISRIDKTYALPFSRLIKLLKNMKYETSDFEYIFSLVHEKIKHFLNDFYYFDEEAIKSLCKCIQIFTYFNKSQVESDDVDTSDYRILFFEEVGDDLIEVFLRPQYRMNPELLKYVYRLLIVFKKYPSKVLHTIWFMLLTNNDFLLRNAPKLCLRFEDKKLEKFSILDDVFSNELASDHPRIDIIFYILKAYQPIGNSHRVELQEFLNTELSLYKKGLEAGKIDPDKEIDSDDVELMDIIIQLLDFLCPTRKSNKSFGLTDSLLVKSKDIDPQFRFHPIPDFIYQTSPRFWRIFEDYRTIINNTLLKKYKTKKMVEPTNFLQALLASLISQFSSKLVCNFPECFSFDFRSTFFHQEMHDALVFHRGSKVRIDQNKVFESSYEQLNKKTDDEWKERIIITYKNEEGIDAGGLLRDWFTKISKVIFNPESELFEASSKNESYSPRRSMEAKTKESLEKYEFIGRIIARALMQGNLLTTHFNRSFLKHILHHEDSLKFEDLEDEDEQLFTSLKYIKEHPMDFEQYFEQGIESGQTVELKPNGSKIRVTDENKDEFIYLSYMYRLHESIKEQCEAFSRGFDSLIPHENIRLFTANELNLLICGVPKIDVDDMMQNVEYGDGYDADSPAVKLFFETIKKWDNENLAKLIIFITGTSRMPASGFSFFKMQGTPIRIAPLSDTKMLPTAHTCSNTIDLPNYGDEDEMNEKLLIAINCDNFLLK</sequence>
<keyword evidence="9" id="KW-1185">Reference proteome</keyword>
<comment type="pathway">
    <text evidence="2">Protein modification; protein ubiquitination.</text>
</comment>
<dbReference type="EC" id="2.3.2.26" evidence="3"/>
<evidence type="ECO:0000256" key="2">
    <source>
        <dbReference type="ARBA" id="ARBA00004906"/>
    </source>
</evidence>
<dbReference type="InterPro" id="IPR035983">
    <property type="entry name" value="Hect_E3_ubiquitin_ligase"/>
</dbReference>
<protein>
    <recommendedName>
        <fullName evidence="3">HECT-type E3 ubiquitin transferase</fullName>
        <ecNumber evidence="3">2.3.2.26</ecNumber>
    </recommendedName>
</protein>
<dbReference type="Pfam" id="PF00632">
    <property type="entry name" value="HECT"/>
    <property type="match status" value="1"/>
</dbReference>
<dbReference type="InterPro" id="IPR050409">
    <property type="entry name" value="E3_ubiq-protein_ligase"/>
</dbReference>
<dbReference type="InterPro" id="IPR000569">
    <property type="entry name" value="HECT_dom"/>
</dbReference>
<evidence type="ECO:0000313" key="8">
    <source>
        <dbReference type="EMBL" id="KAK8893069.1"/>
    </source>
</evidence>
<evidence type="ECO:0000256" key="6">
    <source>
        <dbReference type="PROSITE-ProRule" id="PRU00104"/>
    </source>
</evidence>
<dbReference type="CDD" id="cd00078">
    <property type="entry name" value="HECTc"/>
    <property type="match status" value="1"/>
</dbReference>
<gene>
    <name evidence="8" type="ORF">M9Y10_030331</name>
</gene>
<feature type="domain" description="HECT" evidence="7">
    <location>
        <begin position="1650"/>
        <end position="1978"/>
    </location>
</feature>
<evidence type="ECO:0000256" key="5">
    <source>
        <dbReference type="ARBA" id="ARBA00022786"/>
    </source>
</evidence>
<dbReference type="PANTHER" id="PTHR11254">
    <property type="entry name" value="HECT DOMAIN UBIQUITIN-PROTEIN LIGASE"/>
    <property type="match status" value="1"/>
</dbReference>
<keyword evidence="5 6" id="KW-0833">Ubl conjugation pathway</keyword>
<organism evidence="8 9">
    <name type="scientific">Tritrichomonas musculus</name>
    <dbReference type="NCBI Taxonomy" id="1915356"/>
    <lineage>
        <taxon>Eukaryota</taxon>
        <taxon>Metamonada</taxon>
        <taxon>Parabasalia</taxon>
        <taxon>Tritrichomonadida</taxon>
        <taxon>Tritrichomonadidae</taxon>
        <taxon>Tritrichomonas</taxon>
    </lineage>
</organism>
<keyword evidence="4" id="KW-0808">Transferase</keyword>
<reference evidence="8 9" key="1">
    <citation type="submission" date="2024-04" db="EMBL/GenBank/DDBJ databases">
        <title>Tritrichomonas musculus Genome.</title>
        <authorList>
            <person name="Alves-Ferreira E."/>
            <person name="Grigg M."/>
            <person name="Lorenzi H."/>
            <person name="Galac M."/>
        </authorList>
    </citation>
    <scope>NUCLEOTIDE SEQUENCE [LARGE SCALE GENOMIC DNA]</scope>
    <source>
        <strain evidence="8 9">EAF2021</strain>
    </source>
</reference>
<name>A0ABR2KPM9_9EUKA</name>
<dbReference type="PANTHER" id="PTHR11254:SF440">
    <property type="entry name" value="E3 UBIQUITIN-PROTEIN LIGASE NEDD-4"/>
    <property type="match status" value="1"/>
</dbReference>
<dbReference type="SMART" id="SM00119">
    <property type="entry name" value="HECTc"/>
    <property type="match status" value="1"/>
</dbReference>
<proteinExistence type="predicted"/>
<dbReference type="Gene3D" id="3.90.1750.10">
    <property type="entry name" value="Hect, E3 ligase catalytic domains"/>
    <property type="match status" value="1"/>
</dbReference>